<feature type="transmembrane region" description="Helical" evidence="1">
    <location>
        <begin position="456"/>
        <end position="473"/>
    </location>
</feature>
<feature type="transmembrane region" description="Helical" evidence="1">
    <location>
        <begin position="176"/>
        <end position="198"/>
    </location>
</feature>
<proteinExistence type="predicted"/>
<keyword evidence="1" id="KW-1133">Transmembrane helix</keyword>
<organism evidence="2 3">
    <name type="scientific">Cupriavidus respiraculi</name>
    <dbReference type="NCBI Taxonomy" id="195930"/>
    <lineage>
        <taxon>Bacteria</taxon>
        <taxon>Pseudomonadati</taxon>
        <taxon>Pseudomonadota</taxon>
        <taxon>Betaproteobacteria</taxon>
        <taxon>Burkholderiales</taxon>
        <taxon>Burkholderiaceae</taxon>
        <taxon>Cupriavidus</taxon>
    </lineage>
</organism>
<feature type="transmembrane region" description="Helical" evidence="1">
    <location>
        <begin position="504"/>
        <end position="521"/>
    </location>
</feature>
<feature type="transmembrane region" description="Helical" evidence="1">
    <location>
        <begin position="562"/>
        <end position="583"/>
    </location>
</feature>
<evidence type="ECO:0000313" key="3">
    <source>
        <dbReference type="Proteomes" id="UP000721236"/>
    </source>
</evidence>
<comment type="caution">
    <text evidence="2">The sequence shown here is derived from an EMBL/GenBank/DDBJ whole genome shotgun (WGS) entry which is preliminary data.</text>
</comment>
<feature type="transmembrane region" description="Helical" evidence="1">
    <location>
        <begin position="242"/>
        <end position="265"/>
    </location>
</feature>
<dbReference type="Proteomes" id="UP000721236">
    <property type="component" value="Unassembled WGS sequence"/>
</dbReference>
<gene>
    <name evidence="2" type="ORF">LMG21510_03398</name>
</gene>
<feature type="transmembrane region" description="Helical" evidence="1">
    <location>
        <begin position="398"/>
        <end position="417"/>
    </location>
</feature>
<keyword evidence="1" id="KW-0472">Membrane</keyword>
<feature type="transmembrane region" description="Helical" evidence="1">
    <location>
        <begin position="136"/>
        <end position="155"/>
    </location>
</feature>
<feature type="transmembrane region" description="Helical" evidence="1">
    <location>
        <begin position="595"/>
        <end position="615"/>
    </location>
</feature>
<dbReference type="RefSeq" id="WP_224042915.1">
    <property type="nucleotide sequence ID" value="NZ_CAJZAH010000003.1"/>
</dbReference>
<feature type="transmembrane region" description="Helical" evidence="1">
    <location>
        <begin position="105"/>
        <end position="124"/>
    </location>
</feature>
<feature type="transmembrane region" description="Helical" evidence="1">
    <location>
        <begin position="210"/>
        <end position="230"/>
    </location>
</feature>
<keyword evidence="3" id="KW-1185">Reference proteome</keyword>
<feature type="transmembrane region" description="Helical" evidence="1">
    <location>
        <begin position="310"/>
        <end position="328"/>
    </location>
</feature>
<feature type="transmembrane region" description="Helical" evidence="1">
    <location>
        <begin position="21"/>
        <end position="43"/>
    </location>
</feature>
<reference evidence="2 3" key="1">
    <citation type="submission" date="2021-08" db="EMBL/GenBank/DDBJ databases">
        <authorList>
            <person name="Peeters C."/>
        </authorList>
    </citation>
    <scope>NUCLEOTIDE SEQUENCE [LARGE SCALE GENOMIC DNA]</scope>
    <source>
        <strain evidence="2 3">LMG 21510</strain>
    </source>
</reference>
<name>A0ABM8XCH6_9BURK</name>
<evidence type="ECO:0000313" key="2">
    <source>
        <dbReference type="EMBL" id="CAG9177798.1"/>
    </source>
</evidence>
<sequence>MKSLLSRGPWPYTDESAGAFLCRRASLLLASLVIAAWCAYGAYQRMDRPQAYSELIVGNIAWSLSNKYHDYAALFAFVFGTLASFVLLCALSARVARQIGSLAEARFQDFLAMTAAPAGLWLAGLLTTRDTDLRNLAVAGALAGMAAVFAFVLQMRGHAFWQQDEARFARILQKSVLALAVIGFGVAAVGLLVSRGGLVFPFPEVRADRVYFLAVRAMVVGAIAVIALVLTSRTAAALESRLDTLILGSQVVYPAYFMMLIPVPWRVAGKLVLGYPLSTAGFAFIGICVLLTLAAVLARFRTVRRAAVPMAPSGLLVLPAAIGVLLFLKTFPVGVASISPDDYHFGEMVAPWWSLAQHHLIPFWDYSPARGLMNYLPGLTATLFFDGTAATYDAAAPFLYVAVLAVAMPAVAATIGRGPAILALFLAPYINWISEIDIVVTAFLCVLCTGYLRWTAVRWLATAWCAALALLLYAPGQGALAIVSVTPLALAMLYRAFRDDRTALIRMLVALLAVTALLAWLTPFGHMLLGAIRYGTEQSGVNSIAHGVNWSATFGKSDANPWLYEVARCSWLLVAMLAGVLLLRQIMLKSTDGRAAAFAFLVPIFILMVVFVIRAAGRIDPSAATRLGIASVWGLALLLPILIFAVMRPRAPGVAVLLWVSAAGLIVPYFGGWDRHYLRAFEPLNGPAGLPGYVEGRSVGLPELGNGVADGGHLDRLIRIRQTLDRVLEPHETYLDMTGRHATYFYFNRRPPIETGSVYNLVTERQQLRAIASLRHERPPVVLISADNIVHDGGPASLRANLLYRFLMLETGYKVVTFRNLVWLMRPDRVVRLAPEWHAEISELSDAPSNPVNAVFRVPNLQWIPASWGRSAATLEPRMRTVQRLPADATAIYTDVVREPDGAYRVTGADPHITFDISSWGLAGRQAGIVGFDFSCEAAGPPPVIEFYWATDRTDESEGTVLRFNGRSGRILVPVDSAPAWLLAKQIRRIRFDVGSPESCRSFRVDNIRLNQRPGIDDKTD</sequence>
<feature type="transmembrane region" description="Helical" evidence="1">
    <location>
        <begin position="654"/>
        <end position="673"/>
    </location>
</feature>
<evidence type="ECO:0008006" key="4">
    <source>
        <dbReference type="Google" id="ProtNLM"/>
    </source>
</evidence>
<feature type="transmembrane region" description="Helical" evidence="1">
    <location>
        <begin position="277"/>
        <end position="298"/>
    </location>
</feature>
<feature type="transmembrane region" description="Helical" evidence="1">
    <location>
        <begin position="627"/>
        <end position="647"/>
    </location>
</feature>
<accession>A0ABM8XCH6</accession>
<dbReference type="EMBL" id="CAJZAH010000003">
    <property type="protein sequence ID" value="CAG9177798.1"/>
    <property type="molecule type" value="Genomic_DNA"/>
</dbReference>
<protein>
    <recommendedName>
        <fullName evidence="4">Glycosyltransferase RgtA/B/C/D-like domain-containing protein</fullName>
    </recommendedName>
</protein>
<feature type="transmembrane region" description="Helical" evidence="1">
    <location>
        <begin position="429"/>
        <end position="449"/>
    </location>
</feature>
<keyword evidence="1" id="KW-0812">Transmembrane</keyword>
<evidence type="ECO:0000256" key="1">
    <source>
        <dbReference type="SAM" id="Phobius"/>
    </source>
</evidence>
<feature type="transmembrane region" description="Helical" evidence="1">
    <location>
        <begin position="71"/>
        <end position="93"/>
    </location>
</feature>